<reference evidence="4 5" key="1">
    <citation type="journal article" date="2015" name="Environ. Microbiol.">
        <title>Metagenome sequence of Elaphomyces granulatus from sporocarp tissue reveals Ascomycota ectomycorrhizal fingerprints of genome expansion and a Proteobacteria-rich microbiome.</title>
        <authorList>
            <person name="Quandt C.A."/>
            <person name="Kohler A."/>
            <person name="Hesse C.N."/>
            <person name="Sharpton T.J."/>
            <person name="Martin F."/>
            <person name="Spatafora J.W."/>
        </authorList>
    </citation>
    <scope>NUCLEOTIDE SEQUENCE [LARGE SCALE GENOMIC DNA]</scope>
    <source>
        <strain evidence="4 5">OSC145934</strain>
    </source>
</reference>
<dbReference type="SUPFAM" id="SSF53474">
    <property type="entry name" value="alpha/beta-Hydrolases"/>
    <property type="match status" value="1"/>
</dbReference>
<feature type="region of interest" description="Disordered" evidence="2">
    <location>
        <begin position="414"/>
        <end position="448"/>
    </location>
</feature>
<dbReference type="InterPro" id="IPR023409">
    <property type="entry name" value="14-3-3_CS"/>
</dbReference>
<keyword evidence="5" id="KW-1185">Reference proteome</keyword>
<dbReference type="OrthoDB" id="5086500at2759"/>
<comment type="similarity">
    <text evidence="1">Belongs to the 14-3-3 family.</text>
</comment>
<sequence>MASNRPLTWRVENIPQGTTATTLKQYFHSDDRNFIQVKSLVPDVNNYDGKGTSTATILFSPPEPRNPRIDPGDIGEELMLDKDFIGFTPLNEASCNASADIVAITGLAGHAFGSWAHSPYKMWLRDYLPRDIQNQARILIYGYDSQLQGDVVAKSIISDYSTSFCRNLMDIRTHPPSKNRPLILIGHSLGALIIKQAITDLDPSIRKLLPIRTLLFFGAPHNGLETEALASLVKGQPTATLIYELKHDSPTLDSLARRFKFYAENLSIHSYYESRPTKTVVENADGKWERCGPLRVMVEKSSAVLNYPQEQTQMKVDGDHSHIAKLRPGQGGAYPNVLRVIKDGLQSASEQYAAIIRKEPESPLLAQPLPVRVSATRSTAGDGNNSENETVYSANRKAKLIPDGASEQYAAAIPKEPDARSAQPSPIPVTVGDGDDDDDDDDDDDGEPVYSIYVAKQAELAERYEEMTEIMKHIARENRELSVEERNLLSVAYKNIIGSRRASWRTIKSNETQEESKGNTSQVRLIKKSRRKIEVELTKICKDILEVLDNNLIPHAGGGEPKVFFYKMKGDYYRYLAEIAVSNKRNEFANKCLEAYEYATDVAHAELSSTHPIRLGLALNFSCFYYEILEMPDRACHLAKNAFDDAIADLDTLSEDSYKDSTLIMQLIRDNLTTWTAPAQPGD</sequence>
<accession>A0A232LQ54</accession>
<gene>
    <name evidence="4" type="ORF">Egran_05929</name>
</gene>
<dbReference type="PANTHER" id="PTHR18860">
    <property type="entry name" value="14-3-3 PROTEIN"/>
    <property type="match status" value="1"/>
</dbReference>
<evidence type="ECO:0000256" key="1">
    <source>
        <dbReference type="ARBA" id="ARBA00006141"/>
    </source>
</evidence>
<dbReference type="PRINTS" id="PR00305">
    <property type="entry name" value="1433ZETA"/>
</dbReference>
<dbReference type="Gene3D" id="1.20.190.20">
    <property type="entry name" value="14-3-3 domain"/>
    <property type="match status" value="1"/>
</dbReference>
<evidence type="ECO:0000256" key="2">
    <source>
        <dbReference type="SAM" id="MobiDB-lite"/>
    </source>
</evidence>
<dbReference type="InterPro" id="IPR023410">
    <property type="entry name" value="14-3-3_domain"/>
</dbReference>
<dbReference type="EMBL" id="NPHW01005895">
    <property type="protein sequence ID" value="OXV06303.1"/>
    <property type="molecule type" value="Genomic_DNA"/>
</dbReference>
<dbReference type="InterPro" id="IPR036815">
    <property type="entry name" value="14-3-3_dom_sf"/>
</dbReference>
<evidence type="ECO:0000259" key="3">
    <source>
        <dbReference type="SMART" id="SM00101"/>
    </source>
</evidence>
<dbReference type="AlphaFoldDB" id="A0A232LQ54"/>
<dbReference type="PROSITE" id="PS00796">
    <property type="entry name" value="1433_1"/>
    <property type="match status" value="1"/>
</dbReference>
<dbReference type="Gene3D" id="3.40.50.1820">
    <property type="entry name" value="alpha/beta hydrolase"/>
    <property type="match status" value="1"/>
</dbReference>
<dbReference type="SUPFAM" id="SSF48445">
    <property type="entry name" value="14-3-3 protein"/>
    <property type="match status" value="1"/>
</dbReference>
<evidence type="ECO:0000313" key="4">
    <source>
        <dbReference type="EMBL" id="OXV06303.1"/>
    </source>
</evidence>
<feature type="compositionally biased region" description="Polar residues" evidence="2">
    <location>
        <begin position="375"/>
        <end position="393"/>
    </location>
</feature>
<feature type="region of interest" description="Disordered" evidence="2">
    <location>
        <begin position="375"/>
        <end position="394"/>
    </location>
</feature>
<evidence type="ECO:0000313" key="5">
    <source>
        <dbReference type="Proteomes" id="UP000243515"/>
    </source>
</evidence>
<comment type="caution">
    <text evidence="4">The sequence shown here is derived from an EMBL/GenBank/DDBJ whole genome shotgun (WGS) entry which is preliminary data.</text>
</comment>
<proteinExistence type="inferred from homology"/>
<name>A0A232LQ54_9EURO</name>
<dbReference type="Pfam" id="PF00244">
    <property type="entry name" value="14-3-3"/>
    <property type="match status" value="1"/>
</dbReference>
<dbReference type="InterPro" id="IPR029058">
    <property type="entry name" value="AB_hydrolase_fold"/>
</dbReference>
<feature type="compositionally biased region" description="Acidic residues" evidence="2">
    <location>
        <begin position="433"/>
        <end position="447"/>
    </location>
</feature>
<organism evidence="4 5">
    <name type="scientific">Elaphomyces granulatus</name>
    <dbReference type="NCBI Taxonomy" id="519963"/>
    <lineage>
        <taxon>Eukaryota</taxon>
        <taxon>Fungi</taxon>
        <taxon>Dikarya</taxon>
        <taxon>Ascomycota</taxon>
        <taxon>Pezizomycotina</taxon>
        <taxon>Eurotiomycetes</taxon>
        <taxon>Eurotiomycetidae</taxon>
        <taxon>Eurotiales</taxon>
        <taxon>Elaphomycetaceae</taxon>
        <taxon>Elaphomyces</taxon>
    </lineage>
</organism>
<dbReference type="SMART" id="SM00101">
    <property type="entry name" value="14_3_3"/>
    <property type="match status" value="1"/>
</dbReference>
<feature type="domain" description="14-3-3" evidence="3">
    <location>
        <begin position="451"/>
        <end position="683"/>
    </location>
</feature>
<protein>
    <recommendedName>
        <fullName evidence="3">14-3-3 domain-containing protein</fullName>
    </recommendedName>
</protein>
<dbReference type="InterPro" id="IPR000308">
    <property type="entry name" value="14-3-3"/>
</dbReference>
<dbReference type="Proteomes" id="UP000243515">
    <property type="component" value="Unassembled WGS sequence"/>
</dbReference>